<comment type="caution">
    <text evidence="1">The sequence shown here is derived from an EMBL/GenBank/DDBJ whole genome shotgun (WGS) entry which is preliminary data.</text>
</comment>
<protein>
    <submittedName>
        <fullName evidence="1">Uncharacterized protein</fullName>
    </submittedName>
</protein>
<dbReference type="RefSeq" id="WP_154714701.1">
    <property type="nucleotide sequence ID" value="NZ_JBNQQL010000010.1"/>
</dbReference>
<gene>
    <name evidence="1" type="ORF">D9O31_27865</name>
</gene>
<accession>A0A403T8M0</accession>
<dbReference type="EMBL" id="RWAH01000085">
    <property type="protein sequence ID" value="MMS80169.1"/>
    <property type="molecule type" value="Genomic_DNA"/>
</dbReference>
<organism evidence="1">
    <name type="scientific">Salmonella enterica</name>
    <name type="common">Salmonella choleraesuis</name>
    <dbReference type="NCBI Taxonomy" id="28901"/>
    <lineage>
        <taxon>Bacteria</taxon>
        <taxon>Pseudomonadati</taxon>
        <taxon>Pseudomonadota</taxon>
        <taxon>Gammaproteobacteria</taxon>
        <taxon>Enterobacterales</taxon>
        <taxon>Enterobacteriaceae</taxon>
        <taxon>Salmonella</taxon>
    </lineage>
</organism>
<name>A0A403T8M0_SALER</name>
<proteinExistence type="predicted"/>
<dbReference type="Proteomes" id="UP000839526">
    <property type="component" value="Unassembled WGS sequence"/>
</dbReference>
<sequence length="83" mass="9250">MTTITNNKLTAAQMAVIRRMQAGDRLLFNSMKGNYYFSTSRGYDGVTIPARSLLEKGVIKISEDAPFYTKPMELTAVGIKVKE</sequence>
<dbReference type="AlphaFoldDB" id="A0A403T8M0"/>
<evidence type="ECO:0000313" key="1">
    <source>
        <dbReference type="EMBL" id="MMS80169.1"/>
    </source>
</evidence>
<reference evidence="1" key="1">
    <citation type="submission" date="2018-10" db="EMBL/GenBank/DDBJ databases">
        <authorList>
            <consortium name="PulseNet: The National Subtyping Network for Foodborne Disease Surveillance"/>
            <person name="Tarr C.L."/>
            <person name="Trees E."/>
            <person name="Katz L.S."/>
            <person name="Carleton-Romer H.A."/>
            <person name="Stroika S."/>
            <person name="Kucerova Z."/>
            <person name="Roache K.F."/>
            <person name="Sabol A.L."/>
            <person name="Besser J."/>
            <person name="Gerner-Smidt P."/>
        </authorList>
    </citation>
    <scope>NUCLEOTIDE SEQUENCE [LARGE SCALE GENOMIC DNA]</scope>
    <source>
        <strain evidence="1">PNUSAS052121</strain>
    </source>
</reference>